<dbReference type="GO" id="GO:0051539">
    <property type="term" value="F:4 iron, 4 sulfur cluster binding"/>
    <property type="evidence" value="ECO:0007669"/>
    <property type="project" value="UniProtKB-KW"/>
</dbReference>
<reference evidence="11 12" key="1">
    <citation type="submission" date="2015-06" db="EMBL/GenBank/DDBJ databases">
        <title>Genome sequence of the organohalide-respiring Dehalogenimonas alkenigignens type strain (IP3-3T).</title>
        <authorList>
            <person name="Key T.A."/>
            <person name="Richmond D.P."/>
            <person name="Bowman K.S."/>
            <person name="Cho Y.-J."/>
            <person name="Chun J."/>
            <person name="da Costa M.S."/>
            <person name="Rainey F.A."/>
            <person name="Moe W.M."/>
        </authorList>
    </citation>
    <scope>NUCLEOTIDE SEQUENCE [LARGE SCALE GENOMIC DNA]</scope>
    <source>
        <strain evidence="11 12">IP3-3</strain>
    </source>
</reference>
<evidence type="ECO:0000256" key="4">
    <source>
        <dbReference type="ARBA" id="ARBA00022723"/>
    </source>
</evidence>
<evidence type="ECO:0000256" key="2">
    <source>
        <dbReference type="ARBA" id="ARBA00022475"/>
    </source>
</evidence>
<sequence>MSKFHGTLSRREFMKGLGIAGAGLGAASLAAPAFNDLDELIASKPGPIHNFPWWVKERAQYDMTADHDYSKLTRTDQRHMIQCSWQGTPEVKAWLDDRDGAGTADRFAKEKAEYDKQGLTQPKGWGGIRNMAYRGTFGYASSQDSPNGFLPPVVTTPDKRGIPRWEGTPEENAQMIKAGLLLNGACDVAFHELDDTMSKFIFSHDFHDGKPYLWEDVPVGYETGETGTSKSPRAGKRVLPNKAKWAINYTLQMSNDSINNNFSDRRYGHGRIIQRQLQGWISGLGYLAHGPLDYTNNFSENVAFAVLGGISEVGRWYSSISPVFGSSLGVAATIVTDLPLAPTNPIEAGIHKFCFDCMKCAEMCPGSAISRMGDPTGPIVRDPTWEAIGPWNRWMGRSAFDAKHPELAKVNKNEYQSINEPGFMKHWWFSPADCNLSVAINKCGSFACGSRCVFANGTESVIHEVIKTTVANTSLFNGFFKDMDGVFGYPKFDYGIDGPDVQENLDAFWSNQSKTPIYGINTLRGGGRKI</sequence>
<dbReference type="PROSITE" id="PS51318">
    <property type="entry name" value="TAT"/>
    <property type="match status" value="1"/>
</dbReference>
<dbReference type="InterPro" id="IPR019546">
    <property type="entry name" value="TAT_signal_bac_arc"/>
</dbReference>
<evidence type="ECO:0000256" key="5">
    <source>
        <dbReference type="ARBA" id="ARBA00022729"/>
    </source>
</evidence>
<keyword evidence="12" id="KW-1185">Reference proteome</keyword>
<comment type="cofactor">
    <cofactor evidence="9">
        <name>corrinoid</name>
        <dbReference type="ChEBI" id="CHEBI:33913"/>
    </cofactor>
</comment>
<evidence type="ECO:0000256" key="1">
    <source>
        <dbReference type="ARBA" id="ARBA00004236"/>
    </source>
</evidence>
<dbReference type="InterPro" id="IPR006311">
    <property type="entry name" value="TAT_signal"/>
</dbReference>
<dbReference type="AlphaFoldDB" id="A0A0W0GGG4"/>
<feature type="domain" description="4Fe-4S ferredoxin-type" evidence="10">
    <location>
        <begin position="344"/>
        <end position="375"/>
    </location>
</feature>
<dbReference type="Pfam" id="PF13486">
    <property type="entry name" value="Dehalogenase"/>
    <property type="match status" value="1"/>
</dbReference>
<accession>A0A0W0GGG4</accession>
<name>A0A0W0GGG4_9CHLR</name>
<keyword evidence="5" id="KW-0732">Signal</keyword>
<dbReference type="NCBIfam" id="TIGR02486">
    <property type="entry name" value="RDH"/>
    <property type="match status" value="1"/>
</dbReference>
<dbReference type="GO" id="GO:0046872">
    <property type="term" value="F:metal ion binding"/>
    <property type="evidence" value="ECO:0007669"/>
    <property type="project" value="UniProtKB-KW"/>
</dbReference>
<evidence type="ECO:0000256" key="8">
    <source>
        <dbReference type="ARBA" id="ARBA00023136"/>
    </source>
</evidence>
<dbReference type="PROSITE" id="PS00198">
    <property type="entry name" value="4FE4S_FER_1"/>
    <property type="match status" value="1"/>
</dbReference>
<keyword evidence="7" id="KW-0411">Iron-sulfur</keyword>
<evidence type="ECO:0000256" key="3">
    <source>
        <dbReference type="ARBA" id="ARBA00022485"/>
    </source>
</evidence>
<dbReference type="OrthoDB" id="165561at2"/>
<keyword evidence="6" id="KW-0408">Iron</keyword>
<dbReference type="PATRIC" id="fig|1217799.6.peg.505"/>
<dbReference type="EMBL" id="LFDV01000002">
    <property type="protein sequence ID" value="KTB47644.1"/>
    <property type="molecule type" value="Genomic_DNA"/>
</dbReference>
<dbReference type="STRING" id="1217799.DEALK_04890"/>
<dbReference type="InterPro" id="IPR017900">
    <property type="entry name" value="4Fe4S_Fe_S_CS"/>
</dbReference>
<dbReference type="RefSeq" id="WP_058438350.1">
    <property type="nucleotide sequence ID" value="NZ_KQ758903.1"/>
</dbReference>
<dbReference type="InterPro" id="IPR028894">
    <property type="entry name" value="RDH_dom"/>
</dbReference>
<dbReference type="InterPro" id="IPR017896">
    <property type="entry name" value="4Fe4S_Fe-S-bd"/>
</dbReference>
<evidence type="ECO:0000313" key="12">
    <source>
        <dbReference type="Proteomes" id="UP000053947"/>
    </source>
</evidence>
<evidence type="ECO:0000256" key="6">
    <source>
        <dbReference type="ARBA" id="ARBA00023004"/>
    </source>
</evidence>
<dbReference type="InterPro" id="IPR012832">
    <property type="entry name" value="RDH"/>
</dbReference>
<organism evidence="11 12">
    <name type="scientific">Dehalogenimonas alkenigignens</name>
    <dbReference type="NCBI Taxonomy" id="1217799"/>
    <lineage>
        <taxon>Bacteria</taxon>
        <taxon>Bacillati</taxon>
        <taxon>Chloroflexota</taxon>
        <taxon>Dehalococcoidia</taxon>
        <taxon>Dehalococcoidales</taxon>
        <taxon>Dehalococcoidaceae</taxon>
        <taxon>Dehalogenimonas</taxon>
    </lineage>
</organism>
<evidence type="ECO:0000256" key="7">
    <source>
        <dbReference type="ARBA" id="ARBA00023014"/>
    </source>
</evidence>
<keyword evidence="4" id="KW-0479">Metal-binding</keyword>
<protein>
    <submittedName>
        <fullName evidence="11">Reductive dehalogenase</fullName>
    </submittedName>
</protein>
<dbReference type="GO" id="GO:0005886">
    <property type="term" value="C:plasma membrane"/>
    <property type="evidence" value="ECO:0007669"/>
    <property type="project" value="UniProtKB-SubCell"/>
</dbReference>
<keyword evidence="8" id="KW-0472">Membrane</keyword>
<dbReference type="PROSITE" id="PS51379">
    <property type="entry name" value="4FE4S_FER_2"/>
    <property type="match status" value="1"/>
</dbReference>
<keyword evidence="2" id="KW-1003">Cell membrane</keyword>
<dbReference type="NCBIfam" id="TIGR01409">
    <property type="entry name" value="TAT_signal_seq"/>
    <property type="match status" value="1"/>
</dbReference>
<comment type="subcellular location">
    <subcellularLocation>
        <location evidence="1">Cell membrane</location>
    </subcellularLocation>
</comment>
<comment type="caution">
    <text evidence="11">The sequence shown here is derived from an EMBL/GenBank/DDBJ whole genome shotgun (WGS) entry which is preliminary data.</text>
</comment>
<proteinExistence type="predicted"/>
<keyword evidence="3" id="KW-0004">4Fe-4S</keyword>
<dbReference type="Proteomes" id="UP000053947">
    <property type="component" value="Unassembled WGS sequence"/>
</dbReference>
<gene>
    <name evidence="11" type="ORF">DEALK_04890</name>
</gene>
<evidence type="ECO:0000259" key="10">
    <source>
        <dbReference type="PROSITE" id="PS51379"/>
    </source>
</evidence>
<evidence type="ECO:0000256" key="9">
    <source>
        <dbReference type="ARBA" id="ARBA00029374"/>
    </source>
</evidence>
<evidence type="ECO:0000313" key="11">
    <source>
        <dbReference type="EMBL" id="KTB47644.1"/>
    </source>
</evidence>